<keyword evidence="1" id="KW-0472">Membrane</keyword>
<evidence type="ECO:0000256" key="1">
    <source>
        <dbReference type="SAM" id="Phobius"/>
    </source>
</evidence>
<keyword evidence="3" id="KW-1185">Reference proteome</keyword>
<dbReference type="AlphaFoldDB" id="D3UG26"/>
<evidence type="ECO:0000313" key="2">
    <source>
        <dbReference type="EMBL" id="CBG39447.1"/>
    </source>
</evidence>
<name>D3UG26_HELM1</name>
<evidence type="ECO:0008006" key="4">
    <source>
        <dbReference type="Google" id="ProtNLM"/>
    </source>
</evidence>
<keyword evidence="1" id="KW-0812">Transmembrane</keyword>
<gene>
    <name evidence="2" type="ordered locus">HMU01850</name>
</gene>
<dbReference type="KEGG" id="hms:HMU01850"/>
<organism evidence="2 3">
    <name type="scientific">Helicobacter mustelae (strain ATCC 43772 / CCUG 25715 / CIP 103759 / LMG 18044 / NCTC 12198 / R85-136P)</name>
    <name type="common">Campylobacter mustelae</name>
    <dbReference type="NCBI Taxonomy" id="679897"/>
    <lineage>
        <taxon>Bacteria</taxon>
        <taxon>Pseudomonadati</taxon>
        <taxon>Campylobacterota</taxon>
        <taxon>Epsilonproteobacteria</taxon>
        <taxon>Campylobacterales</taxon>
        <taxon>Helicobacteraceae</taxon>
        <taxon>Helicobacter</taxon>
    </lineage>
</organism>
<reference evidence="2 3" key="1">
    <citation type="journal article" date="2010" name="BMC Genomics">
        <title>Comparative genomics and proteomics of Helicobacter mustelae, an ulcerogenic and carcinogenic gastric pathogen.</title>
        <authorList>
            <person name="O'Toole P.W."/>
            <person name="Snelling W.J."/>
            <person name="Canchaya C."/>
            <person name="Forde B.M."/>
            <person name="Hardie K.R."/>
            <person name="Josenhans C."/>
            <person name="Graham R.L.J."/>
            <person name="McMullan G."/>
            <person name="Parkhill J."/>
            <person name="Belda E."/>
            <person name="Bentley S.D."/>
        </authorList>
    </citation>
    <scope>NUCLEOTIDE SEQUENCE [LARGE SCALE GENOMIC DNA]</scope>
    <source>
        <strain evidence="3">ATCC 43772 / LMG 18044 / NCTC 12198 / 12198</strain>
    </source>
</reference>
<feature type="transmembrane region" description="Helical" evidence="1">
    <location>
        <begin position="12"/>
        <end position="32"/>
    </location>
</feature>
<proteinExistence type="predicted"/>
<dbReference type="HOGENOM" id="CLU_184293_1_0_7"/>
<dbReference type="Proteomes" id="UP000001522">
    <property type="component" value="Chromosome"/>
</dbReference>
<sequence length="77" mass="9255">MRFLRALYHRRVFLIYFVGIIIFCSYLFSITINGKYSMRVLLENKSLESELKNKIRILKNENANLRKQLFEIKGLEP</sequence>
<evidence type="ECO:0000313" key="3">
    <source>
        <dbReference type="Proteomes" id="UP000001522"/>
    </source>
</evidence>
<accession>D3UG26</accession>
<keyword evidence="1" id="KW-1133">Transmembrane helix</keyword>
<dbReference type="STRING" id="679897.HMU01850"/>
<dbReference type="EMBL" id="FN555004">
    <property type="protein sequence ID" value="CBG39447.1"/>
    <property type="molecule type" value="Genomic_DNA"/>
</dbReference>
<protein>
    <recommendedName>
        <fullName evidence="4">Septum formation initiator</fullName>
    </recommendedName>
</protein>